<evidence type="ECO:0000256" key="1">
    <source>
        <dbReference type="SAM" id="Phobius"/>
    </source>
</evidence>
<evidence type="ECO:0000313" key="2">
    <source>
        <dbReference type="EMBL" id="APR99957.1"/>
    </source>
</evidence>
<reference evidence="2 3" key="1">
    <citation type="submission" date="2016-08" db="EMBL/GenBank/DDBJ databases">
        <title>Identification and validation of antigenic proteins from Pajaroellobacter abortibovis using de-novo genome sequence assembly and reverse vaccinology.</title>
        <authorList>
            <person name="Welly B.T."/>
            <person name="Miller M.R."/>
            <person name="Stott J.L."/>
            <person name="Blanchard M.T."/>
            <person name="Islas-Trejo A.D."/>
            <person name="O'Rourke S.M."/>
            <person name="Young A.E."/>
            <person name="Medrano J.F."/>
            <person name="Van Eenennaam A.L."/>
        </authorList>
    </citation>
    <scope>NUCLEOTIDE SEQUENCE [LARGE SCALE GENOMIC DNA]</scope>
    <source>
        <strain evidence="2 3">BTF92-0548A/99-0131</strain>
    </source>
</reference>
<dbReference type="EMBL" id="CP016908">
    <property type="protein sequence ID" value="APR99957.1"/>
    <property type="molecule type" value="Genomic_DNA"/>
</dbReference>
<keyword evidence="3" id="KW-1185">Reference proteome</keyword>
<dbReference type="KEGG" id="pabo:BCY86_04115"/>
<evidence type="ECO:0000313" key="3">
    <source>
        <dbReference type="Proteomes" id="UP000185544"/>
    </source>
</evidence>
<keyword evidence="1" id="KW-0472">Membrane</keyword>
<feature type="transmembrane region" description="Helical" evidence="1">
    <location>
        <begin position="20"/>
        <end position="38"/>
    </location>
</feature>
<evidence type="ECO:0008006" key="4">
    <source>
        <dbReference type="Google" id="ProtNLM"/>
    </source>
</evidence>
<sequence length="138" mass="15955">MQEEMSYIPTTNQLPSDRKFGLTFGSILLAIALLPLWHSEPILRWALFLGVPLLILGVLSPHLLHPLNQKWMQLALLLHTIISPLLLGLLFYGVFTPIGLFLRWRGKNILCLQLEPEQKSYWIFRKSTISSQSFRNQF</sequence>
<keyword evidence="1" id="KW-1133">Transmembrane helix</keyword>
<accession>A0A1L6MX19</accession>
<protein>
    <recommendedName>
        <fullName evidence="4">SxtJ</fullName>
    </recommendedName>
</protein>
<dbReference type="Pfam" id="PF19588">
    <property type="entry name" value="SxtJ"/>
    <property type="match status" value="1"/>
</dbReference>
<name>A0A1L6MX19_9BACT</name>
<dbReference type="AlphaFoldDB" id="A0A1L6MX19"/>
<dbReference type="InterPro" id="IPR045781">
    <property type="entry name" value="SxtJ"/>
</dbReference>
<dbReference type="Proteomes" id="UP000185544">
    <property type="component" value="Chromosome"/>
</dbReference>
<feature type="transmembrane region" description="Helical" evidence="1">
    <location>
        <begin position="76"/>
        <end position="102"/>
    </location>
</feature>
<gene>
    <name evidence="2" type="ORF">BCY86_04115</name>
</gene>
<dbReference type="STRING" id="1882918.BCY86_04115"/>
<organism evidence="2 3">
    <name type="scientific">Pajaroellobacter abortibovis</name>
    <dbReference type="NCBI Taxonomy" id="1882918"/>
    <lineage>
        <taxon>Bacteria</taxon>
        <taxon>Pseudomonadati</taxon>
        <taxon>Myxococcota</taxon>
        <taxon>Polyangia</taxon>
        <taxon>Polyangiales</taxon>
        <taxon>Polyangiaceae</taxon>
    </lineage>
</organism>
<proteinExistence type="predicted"/>
<keyword evidence="1" id="KW-0812">Transmembrane</keyword>
<feature type="transmembrane region" description="Helical" evidence="1">
    <location>
        <begin position="45"/>
        <end position="64"/>
    </location>
</feature>